<accession>A0A401UTH4</accession>
<dbReference type="InterPro" id="IPR006976">
    <property type="entry name" value="VanZ-like"/>
</dbReference>
<evidence type="ECO:0000259" key="2">
    <source>
        <dbReference type="Pfam" id="PF04892"/>
    </source>
</evidence>
<evidence type="ECO:0000313" key="4">
    <source>
        <dbReference type="Proteomes" id="UP000287872"/>
    </source>
</evidence>
<keyword evidence="1" id="KW-0472">Membrane</keyword>
<feature type="transmembrane region" description="Helical" evidence="1">
    <location>
        <begin position="138"/>
        <end position="155"/>
    </location>
</feature>
<gene>
    <name evidence="3" type="ORF">Ctaglu_44600</name>
</gene>
<keyword evidence="1" id="KW-1133">Transmembrane helix</keyword>
<reference evidence="3 4" key="1">
    <citation type="submission" date="2018-11" db="EMBL/GenBank/DDBJ databases">
        <title>Genome sequencing and assembly of Clostridium tagluense strain A121.</title>
        <authorList>
            <person name="Murakami T."/>
            <person name="Segawa T."/>
            <person name="Shcherbakova V.A."/>
            <person name="Mori H."/>
            <person name="Yoshimura Y."/>
        </authorList>
    </citation>
    <scope>NUCLEOTIDE SEQUENCE [LARGE SCALE GENOMIC DNA]</scope>
    <source>
        <strain evidence="3 4">A121</strain>
    </source>
</reference>
<name>A0A401UTH4_9CLOT</name>
<comment type="caution">
    <text evidence="3">The sequence shown here is derived from an EMBL/GenBank/DDBJ whole genome shotgun (WGS) entry which is preliminary data.</text>
</comment>
<organism evidence="3 4">
    <name type="scientific">Clostridium tagluense</name>
    <dbReference type="NCBI Taxonomy" id="360422"/>
    <lineage>
        <taxon>Bacteria</taxon>
        <taxon>Bacillati</taxon>
        <taxon>Bacillota</taxon>
        <taxon>Clostridia</taxon>
        <taxon>Eubacteriales</taxon>
        <taxon>Clostridiaceae</taxon>
        <taxon>Clostridium</taxon>
    </lineage>
</organism>
<dbReference type="Proteomes" id="UP000287872">
    <property type="component" value="Unassembled WGS sequence"/>
</dbReference>
<dbReference type="AlphaFoldDB" id="A0A401UTH4"/>
<keyword evidence="4" id="KW-1185">Reference proteome</keyword>
<feature type="domain" description="VanZ-like" evidence="2">
    <location>
        <begin position="77"/>
        <end position="181"/>
    </location>
</feature>
<feature type="transmembrane region" description="Helical" evidence="1">
    <location>
        <begin position="39"/>
        <end position="62"/>
    </location>
</feature>
<sequence length="190" mass="22330">MKKNWILLDLALSIFLGFYINLNITSELIVYFFSGNYNVYIIVFIFCLIMQIMLVFSIIRLFRNKKIDKNTFRVLVVLYISIMIVLLFGRQVMEVSINLNPINLIRFKDKDTFLQNILNIIFFLPIGYLLKNIELKKVVLYSLIGTFLIELIQLVTKRGFFDINDIILNMIGIGISYYLSKKFKVELVAK</sequence>
<dbReference type="Pfam" id="PF04892">
    <property type="entry name" value="VanZ"/>
    <property type="match status" value="1"/>
</dbReference>
<protein>
    <recommendedName>
        <fullName evidence="2">VanZ-like domain-containing protein</fullName>
    </recommendedName>
</protein>
<evidence type="ECO:0000256" key="1">
    <source>
        <dbReference type="SAM" id="Phobius"/>
    </source>
</evidence>
<dbReference type="OrthoDB" id="4822551at2"/>
<dbReference type="RefSeq" id="WP_125005843.1">
    <property type="nucleotide sequence ID" value="NZ_BHYK01000043.1"/>
</dbReference>
<dbReference type="EMBL" id="BHYK01000043">
    <property type="protein sequence ID" value="GCD12837.1"/>
    <property type="molecule type" value="Genomic_DNA"/>
</dbReference>
<feature type="transmembrane region" description="Helical" evidence="1">
    <location>
        <begin position="7"/>
        <end position="33"/>
    </location>
</feature>
<evidence type="ECO:0000313" key="3">
    <source>
        <dbReference type="EMBL" id="GCD12837.1"/>
    </source>
</evidence>
<feature type="transmembrane region" description="Helical" evidence="1">
    <location>
        <begin position="74"/>
        <end position="93"/>
    </location>
</feature>
<keyword evidence="1" id="KW-0812">Transmembrane</keyword>
<proteinExistence type="predicted"/>
<feature type="transmembrane region" description="Helical" evidence="1">
    <location>
        <begin position="113"/>
        <end position="131"/>
    </location>
</feature>
<feature type="transmembrane region" description="Helical" evidence="1">
    <location>
        <begin position="161"/>
        <end position="180"/>
    </location>
</feature>